<feature type="compositionally biased region" description="Polar residues" evidence="6">
    <location>
        <begin position="515"/>
        <end position="526"/>
    </location>
</feature>
<dbReference type="GO" id="GO:0000981">
    <property type="term" value="F:DNA-binding transcription factor activity, RNA polymerase II-specific"/>
    <property type="evidence" value="ECO:0007669"/>
    <property type="project" value="TreeGrafter"/>
</dbReference>
<feature type="domain" description="BZIP" evidence="8">
    <location>
        <begin position="338"/>
        <end position="386"/>
    </location>
</feature>
<evidence type="ECO:0008006" key="11">
    <source>
        <dbReference type="Google" id="ProtNLM"/>
    </source>
</evidence>
<feature type="region of interest" description="Disordered" evidence="6">
    <location>
        <begin position="676"/>
        <end position="908"/>
    </location>
</feature>
<organism evidence="9 10">
    <name type="scientific">Stylophora pistillata</name>
    <name type="common">Smooth cauliflower coral</name>
    <dbReference type="NCBI Taxonomy" id="50429"/>
    <lineage>
        <taxon>Eukaryota</taxon>
        <taxon>Metazoa</taxon>
        <taxon>Cnidaria</taxon>
        <taxon>Anthozoa</taxon>
        <taxon>Hexacorallia</taxon>
        <taxon>Scleractinia</taxon>
        <taxon>Astrocoeniina</taxon>
        <taxon>Pocilloporidae</taxon>
        <taxon>Stylophora</taxon>
    </lineage>
</organism>
<dbReference type="SUPFAM" id="SSF57959">
    <property type="entry name" value="Leucine zipper domain"/>
    <property type="match status" value="1"/>
</dbReference>
<evidence type="ECO:0000313" key="10">
    <source>
        <dbReference type="Proteomes" id="UP000225706"/>
    </source>
</evidence>
<feature type="compositionally biased region" description="Polar residues" evidence="6">
    <location>
        <begin position="1460"/>
        <end position="1471"/>
    </location>
</feature>
<feature type="compositionally biased region" description="Basic and acidic residues" evidence="6">
    <location>
        <begin position="730"/>
        <end position="747"/>
    </location>
</feature>
<dbReference type="PROSITE" id="PS00036">
    <property type="entry name" value="BZIP_BASIC"/>
    <property type="match status" value="1"/>
</dbReference>
<evidence type="ECO:0000256" key="5">
    <source>
        <dbReference type="SAM" id="Coils"/>
    </source>
</evidence>
<feature type="compositionally biased region" description="Basic and acidic residues" evidence="6">
    <location>
        <begin position="1395"/>
        <end position="1410"/>
    </location>
</feature>
<feature type="disulfide bond" evidence="4">
    <location>
        <begin position="1881"/>
        <end position="1891"/>
    </location>
</feature>
<feature type="compositionally biased region" description="Low complexity" evidence="6">
    <location>
        <begin position="1662"/>
        <end position="1675"/>
    </location>
</feature>
<dbReference type="InterPro" id="IPR000742">
    <property type="entry name" value="EGF"/>
</dbReference>
<evidence type="ECO:0000256" key="1">
    <source>
        <dbReference type="ARBA" id="ARBA00023015"/>
    </source>
</evidence>
<feature type="compositionally biased region" description="Polar residues" evidence="6">
    <location>
        <begin position="1432"/>
        <end position="1446"/>
    </location>
</feature>
<keyword evidence="3" id="KW-0804">Transcription</keyword>
<dbReference type="InterPro" id="IPR050946">
    <property type="entry name" value="AP-1_TF_bZIP"/>
</dbReference>
<dbReference type="InterPro" id="IPR046347">
    <property type="entry name" value="bZIP_sf"/>
</dbReference>
<dbReference type="PROSITE" id="PS50026">
    <property type="entry name" value="EGF_3"/>
    <property type="match status" value="1"/>
</dbReference>
<feature type="region of interest" description="Disordered" evidence="6">
    <location>
        <begin position="1111"/>
        <end position="1144"/>
    </location>
</feature>
<keyword evidence="10" id="KW-1185">Reference proteome</keyword>
<feature type="compositionally biased region" description="Basic and acidic residues" evidence="6">
    <location>
        <begin position="1612"/>
        <end position="1631"/>
    </location>
</feature>
<dbReference type="Proteomes" id="UP000225706">
    <property type="component" value="Unassembled WGS sequence"/>
</dbReference>
<feature type="compositionally biased region" description="Low complexity" evidence="6">
    <location>
        <begin position="1563"/>
        <end position="1580"/>
    </location>
</feature>
<feature type="compositionally biased region" description="Basic and acidic residues" evidence="6">
    <location>
        <begin position="781"/>
        <end position="811"/>
    </location>
</feature>
<feature type="compositionally biased region" description="Polar residues" evidence="6">
    <location>
        <begin position="676"/>
        <end position="686"/>
    </location>
</feature>
<feature type="compositionally biased region" description="Polar residues" evidence="6">
    <location>
        <begin position="454"/>
        <end position="467"/>
    </location>
</feature>
<feature type="region of interest" description="Disordered" evidence="6">
    <location>
        <begin position="633"/>
        <end position="658"/>
    </location>
</feature>
<protein>
    <recommendedName>
        <fullName evidence="11">EGF-like domain-containing protein</fullName>
    </recommendedName>
</protein>
<gene>
    <name evidence="9" type="ORF">AWC38_SpisGene6230</name>
</gene>
<feature type="compositionally biased region" description="Basic and acidic residues" evidence="6">
    <location>
        <begin position="704"/>
        <end position="716"/>
    </location>
</feature>
<dbReference type="GO" id="GO:0051726">
    <property type="term" value="P:regulation of cell cycle"/>
    <property type="evidence" value="ECO:0007669"/>
    <property type="project" value="TreeGrafter"/>
</dbReference>
<dbReference type="CDD" id="cd00054">
    <property type="entry name" value="EGF_CA"/>
    <property type="match status" value="1"/>
</dbReference>
<name>A0A2B4SKK2_STYPI</name>
<feature type="region of interest" description="Disordered" evidence="6">
    <location>
        <begin position="435"/>
        <end position="529"/>
    </location>
</feature>
<feature type="compositionally biased region" description="Basic and acidic residues" evidence="6">
    <location>
        <begin position="497"/>
        <end position="514"/>
    </location>
</feature>
<feature type="compositionally biased region" description="Polar residues" evidence="6">
    <location>
        <begin position="1123"/>
        <end position="1133"/>
    </location>
</feature>
<feature type="compositionally biased region" description="Polar residues" evidence="6">
    <location>
        <begin position="1019"/>
        <end position="1031"/>
    </location>
</feature>
<comment type="caution">
    <text evidence="9">The sequence shown here is derived from an EMBL/GenBank/DDBJ whole genome shotgun (WGS) entry which is preliminary data.</text>
</comment>
<feature type="compositionally biased region" description="Low complexity" evidence="6">
    <location>
        <begin position="812"/>
        <end position="824"/>
    </location>
</feature>
<feature type="compositionally biased region" description="Basic residues" evidence="6">
    <location>
        <begin position="1476"/>
        <end position="1485"/>
    </location>
</feature>
<evidence type="ECO:0000256" key="2">
    <source>
        <dbReference type="ARBA" id="ARBA00023125"/>
    </source>
</evidence>
<dbReference type="PANTHER" id="PTHR11462:SF35">
    <property type="entry name" value="TRANSCRIPTION FACTOR JRA"/>
    <property type="match status" value="1"/>
</dbReference>
<comment type="caution">
    <text evidence="4">Lacks conserved residue(s) required for the propagation of feature annotation.</text>
</comment>
<feature type="compositionally biased region" description="Polar residues" evidence="6">
    <location>
        <begin position="1363"/>
        <end position="1379"/>
    </location>
</feature>
<dbReference type="PROSITE" id="PS50217">
    <property type="entry name" value="BZIP"/>
    <property type="match status" value="1"/>
</dbReference>
<feature type="compositionally biased region" description="Polar residues" evidence="6">
    <location>
        <begin position="717"/>
        <end position="727"/>
    </location>
</feature>
<keyword evidence="5" id="KW-0175">Coiled coil</keyword>
<sequence>METTIYEDQSFLLANKNSCAQDNDRLWLNLTTECKTSARRDDFDISDLLRSPDIGISSPDLETIVWRNFPDSCAVKLQSTSSPPTFAAQENYSTQKVTAEQEVFARGFTDALQRLREERELREASKTRTPTIDESNKVDDDSKCTFISYRFDSSFRLPSFQETFLPVKCTGTTIKTKTYQDPRRTLSEREHGQQLEGTEVSEWFKVETLEEGFSGQRQCQYNDCLINSSEEESDDCSTNSPLSDYAANGYGFGDFEIDGRTADDMEFQEGFHTAQDNFQPHNEWLSEGQHIIEDTPTPKHWLTVHTKLYNMSVIKQEPNSVDDQSQSSKMPDVQGFIKTEKKRRKNRLAAWKCRQRKLIRESRLETTVEELCMENSRFQGHFPSLKFIHVTTLQGEVPPTAGEVMNFYVILLLLFIQGLALGCCEEYKADNISGEGSWDQGDWSGSGDTSTGENDNFTGFDSGSSSTDKGEDDGQPKFYPRISQTHSNRNFVTSGVGEDKGGSRQDGWSHDNSEKSGYQENTNEDAGSSMDLSKVGEAIDVMKRLKKAKSDQEFTKKLRSGPESLGVAFKTFEQLSGLWISVMHRIWRVWKAKGAKVVMHSIVNDIMHNTGRAITQKLGKMLNNTIDVRMNSSGSAVLDKDDGSTEPEQKHRTDTVHHQADLPVQKVSIDFIKNVSNTGRKSSQTKPFKEPSEEKVKVSFLKRNMNESKPKLKPETDNSVENTTFVIQKTLEDKENSNVTSIREKSQTRSTSVPKITLPVSLSKGKEQRSSTNKTLVTINKDTERSKSDARKVETQKGKQHLKKIEVREGENNSSEKSSGPSLGRGNKSRSVVKLRGTDNSTQSGRKQLRLEGEKPAVEHAQSSAITKATNDNVRDQNDSNSFFPQRKVSQNEVNASLSEKERVKKTGKAKMLETMRISFFNRNKTSLSDPKTTLSNVIGPETRGNTALPAKLNTSNTPLHQKSNSKTDSLEESTLRKSTSALKEEHKETYPTGKKILTGERNQTNEEPDLQRDKNSSRKGPTGNNRTTISDALRKRTKTPQSAKSENIVIKMNRKEGASGVYKANDTVNQNVNVKATETHKVNKGTDIYSMQQNVVANLKTRQINETNPVELTSKGTDDNSVRQQVKSSTINVERKEERSGSLTSTNFLTDQKRLDSSKKKFEESKVTSEAALTASTKKQTFDKEKIFINRANVTNSERDHLSNSQNDGIAKYKKATPGDVQRTLDNNSRIIVKIKNKKQMKQNSQGKLVDSISSALKKETQRGAATSVSADESQQKIIVTLQKLGNSKGTIRNVKEEKTKQDSVGNHSETQKDQTNEKSKSLENTENIEIKPDLKSGEPSVKETSSHAPDFKLESKDKTGSESYVNDTQHSHGNSITNKEEKHRRSFSKKILVSHEEKSDKPENENRENAANGPVKTHVTQSPGKGLTHESGNGSKDYSGSSVIRDSGNDAKHGPRSGANQDLETTTSDLLIKAVKHHSKHVSNRVIVQHKVSHSPQQVSDAKSKQLGKPELMSKQPSRADLESVPPQKDTKHELFNMMKMSQESHQDSQASRKTKEERPPSTTEQSSSTTEQSPSSTESKDHQLPVNGIDESAPPGKKQSNSSVGDQSPTKENEKSLKPNQGIDDKVSSSKLKSSSPGMKQTPAKEEKKSSKTQQVEVLTSRTPPTSLLTTSNDDNTYSIKQIVQGPRGSSYVYGIHNDDKVHNLEKKVSKLESEVIVLETAMADLAKRLLVVEQNSEVPRPTMPTTIHSSIKSEPDEKQPVHSQQTNVYVSKDEAPKLLNPEKIVIPISSLFSERADHENKPSHSIHEIDGEQETRVENRLDNEDQGKSQDTVRLSLRGGAQSSPSSEAHAVVRPIVNIIVPNNKADLFPDGVSAACIPRCQNGGRCLEGNTCRCPTFFKGDHCERFSLKDLLESSNLQERPHRKLQRIVVSEPPEHQILDGALNLDPGPPTAVEYKGVSRYRDINQDILPAKEFVAKQQPTESTLPINSAEIDGGTRRQLILEI</sequence>
<keyword evidence="1" id="KW-0805">Transcription regulation</keyword>
<dbReference type="GO" id="GO:0042127">
    <property type="term" value="P:regulation of cell population proliferation"/>
    <property type="evidence" value="ECO:0007669"/>
    <property type="project" value="TreeGrafter"/>
</dbReference>
<evidence type="ECO:0000256" key="4">
    <source>
        <dbReference type="PROSITE-ProRule" id="PRU00076"/>
    </source>
</evidence>
<feature type="region of interest" description="Disordered" evidence="6">
    <location>
        <begin position="925"/>
        <end position="1047"/>
    </location>
</feature>
<evidence type="ECO:0000256" key="3">
    <source>
        <dbReference type="ARBA" id="ARBA00023163"/>
    </source>
</evidence>
<feature type="compositionally biased region" description="Basic and acidic residues" evidence="6">
    <location>
        <begin position="849"/>
        <end position="858"/>
    </location>
</feature>
<dbReference type="Pfam" id="PF00170">
    <property type="entry name" value="bZIP_1"/>
    <property type="match status" value="1"/>
</dbReference>
<feature type="compositionally biased region" description="Polar residues" evidence="6">
    <location>
        <begin position="1542"/>
        <end position="1554"/>
    </location>
</feature>
<feature type="compositionally biased region" description="Polar residues" evidence="6">
    <location>
        <begin position="925"/>
        <end position="937"/>
    </location>
</feature>
<dbReference type="GO" id="GO:0005667">
    <property type="term" value="C:transcription regulator complex"/>
    <property type="evidence" value="ECO:0007669"/>
    <property type="project" value="TreeGrafter"/>
</dbReference>
<feature type="compositionally biased region" description="Basic and acidic residues" evidence="6">
    <location>
        <begin position="1311"/>
        <end position="1362"/>
    </location>
</feature>
<dbReference type="SUPFAM" id="SSF57196">
    <property type="entry name" value="EGF/Laminin"/>
    <property type="match status" value="1"/>
</dbReference>
<feature type="compositionally biased region" description="Basic and acidic residues" evidence="6">
    <location>
        <begin position="1799"/>
        <end position="1832"/>
    </location>
</feature>
<proteinExistence type="predicted"/>
<accession>A0A2B4SKK2</accession>
<evidence type="ECO:0000259" key="7">
    <source>
        <dbReference type="PROSITE" id="PS50026"/>
    </source>
</evidence>
<dbReference type="GO" id="GO:0000978">
    <property type="term" value="F:RNA polymerase II cis-regulatory region sequence-specific DNA binding"/>
    <property type="evidence" value="ECO:0007669"/>
    <property type="project" value="TreeGrafter"/>
</dbReference>
<dbReference type="InterPro" id="IPR004827">
    <property type="entry name" value="bZIP"/>
</dbReference>
<feature type="compositionally biased region" description="Polar residues" evidence="6">
    <location>
        <begin position="770"/>
        <end position="780"/>
    </location>
</feature>
<dbReference type="Gene3D" id="1.20.5.170">
    <property type="match status" value="1"/>
</dbReference>
<keyword evidence="2" id="KW-0238">DNA-binding</keyword>
<feature type="compositionally biased region" description="Basic and acidic residues" evidence="6">
    <location>
        <begin position="687"/>
        <end position="697"/>
    </location>
</feature>
<feature type="region of interest" description="Disordered" evidence="6">
    <location>
        <begin position="1799"/>
        <end position="1835"/>
    </location>
</feature>
<evidence type="ECO:0000256" key="6">
    <source>
        <dbReference type="SAM" id="MobiDB-lite"/>
    </source>
</evidence>
<dbReference type="PROSITE" id="PS00022">
    <property type="entry name" value="EGF_1"/>
    <property type="match status" value="1"/>
</dbReference>
<feature type="compositionally biased region" description="Polar residues" evidence="6">
    <location>
        <begin position="879"/>
        <end position="898"/>
    </location>
</feature>
<feature type="compositionally biased region" description="Basic and acidic residues" evidence="6">
    <location>
        <begin position="1755"/>
        <end position="1764"/>
    </location>
</feature>
<dbReference type="EMBL" id="LSMT01000072">
    <property type="protein sequence ID" value="PFX29057.1"/>
    <property type="molecule type" value="Genomic_DNA"/>
</dbReference>
<dbReference type="OrthoDB" id="10266706at2759"/>
<evidence type="ECO:0000313" key="9">
    <source>
        <dbReference type="EMBL" id="PFX29057.1"/>
    </source>
</evidence>
<feature type="disulfide bond" evidence="4">
    <location>
        <begin position="1899"/>
        <end position="1908"/>
    </location>
</feature>
<feature type="compositionally biased region" description="Polar residues" evidence="6">
    <location>
        <begin position="1744"/>
        <end position="1754"/>
    </location>
</feature>
<feature type="region of interest" description="Disordered" evidence="6">
    <location>
        <begin position="1292"/>
        <end position="1677"/>
    </location>
</feature>
<feature type="domain" description="EGF-like" evidence="7">
    <location>
        <begin position="1877"/>
        <end position="1909"/>
    </location>
</feature>
<keyword evidence="4" id="KW-0245">EGF-like domain</keyword>
<feature type="compositionally biased region" description="Polar residues" evidence="6">
    <location>
        <begin position="861"/>
        <end position="872"/>
    </location>
</feature>
<feature type="compositionally biased region" description="Polar residues" evidence="6">
    <location>
        <begin position="953"/>
        <end position="968"/>
    </location>
</feature>
<feature type="coiled-coil region" evidence="5">
    <location>
        <begin position="1705"/>
        <end position="1732"/>
    </location>
</feature>
<reference evidence="10" key="1">
    <citation type="journal article" date="2017" name="bioRxiv">
        <title>Comparative analysis of the genomes of Stylophora pistillata and Acropora digitifera provides evidence for extensive differences between species of corals.</title>
        <authorList>
            <person name="Voolstra C.R."/>
            <person name="Li Y."/>
            <person name="Liew Y.J."/>
            <person name="Baumgarten S."/>
            <person name="Zoccola D."/>
            <person name="Flot J.-F."/>
            <person name="Tambutte S."/>
            <person name="Allemand D."/>
            <person name="Aranda M."/>
        </authorList>
    </citation>
    <scope>NUCLEOTIDE SEQUENCE [LARGE SCALE GENOMIC DNA]</scope>
</reference>
<feature type="compositionally biased region" description="Low complexity" evidence="6">
    <location>
        <begin position="435"/>
        <end position="453"/>
    </location>
</feature>
<feature type="region of interest" description="Disordered" evidence="6">
    <location>
        <begin position="1744"/>
        <end position="1768"/>
    </location>
</feature>
<feature type="compositionally biased region" description="Polar residues" evidence="6">
    <location>
        <begin position="482"/>
        <end position="493"/>
    </location>
</feature>
<dbReference type="PANTHER" id="PTHR11462">
    <property type="entry name" value="JUN TRANSCRIPTION FACTOR-RELATED"/>
    <property type="match status" value="1"/>
</dbReference>
<keyword evidence="4" id="KW-1015">Disulfide bond</keyword>
<evidence type="ECO:0000259" key="8">
    <source>
        <dbReference type="PROSITE" id="PS50217"/>
    </source>
</evidence>
<feature type="compositionally biased region" description="Polar residues" evidence="6">
    <location>
        <begin position="1601"/>
        <end position="1611"/>
    </location>
</feature>
<dbReference type="STRING" id="50429.A0A2B4SKK2"/>
<feature type="compositionally biased region" description="Basic and acidic residues" evidence="6">
    <location>
        <begin position="638"/>
        <end position="658"/>
    </location>
</feature>
<dbReference type="Gene3D" id="2.10.25.10">
    <property type="entry name" value="Laminin"/>
    <property type="match status" value="1"/>
</dbReference>